<dbReference type="HOGENOM" id="CLU_2735543_0_0_3"/>
<dbReference type="AlphaFoldDB" id="B0JJZ2"/>
<keyword evidence="3" id="KW-1185">Reference proteome</keyword>
<accession>B0JJZ2</accession>
<dbReference type="EnsemblBacteria" id="BAG05846">
    <property type="protein sequence ID" value="BAG05846"/>
    <property type="gene ID" value="MAE_60240"/>
</dbReference>
<reference evidence="2 3" key="1">
    <citation type="journal article" date="2007" name="DNA Res.">
        <title>Complete genomic structure of the bloom-forming toxic cyanobacterium Microcystis aeruginosa NIES-843.</title>
        <authorList>
            <person name="Kaneko T."/>
            <person name="Nakajima N."/>
            <person name="Okamoto S."/>
            <person name="Suzuki I."/>
            <person name="Tanabe Y."/>
            <person name="Tamaoki M."/>
            <person name="Nakamura Y."/>
            <person name="Kasai F."/>
            <person name="Watanabe A."/>
            <person name="Kawashima K."/>
            <person name="Kishida Y."/>
            <person name="Ono A."/>
            <person name="Shimizu Y."/>
            <person name="Takahashi C."/>
            <person name="Minami C."/>
            <person name="Fujishiro T."/>
            <person name="Kohara M."/>
            <person name="Katoh M."/>
            <person name="Nakazaki N."/>
            <person name="Nakayama S."/>
            <person name="Yamada M."/>
            <person name="Tabata S."/>
            <person name="Watanabe M.M."/>
        </authorList>
    </citation>
    <scope>NUCLEOTIDE SEQUENCE [LARGE SCALE GENOMIC DNA]</scope>
    <source>
        <strain evidence="3">NIES-843 / IAM M-247</strain>
    </source>
</reference>
<evidence type="ECO:0000256" key="1">
    <source>
        <dbReference type="SAM" id="Phobius"/>
    </source>
</evidence>
<evidence type="ECO:0000313" key="3">
    <source>
        <dbReference type="Proteomes" id="UP000001510"/>
    </source>
</evidence>
<dbReference type="KEGG" id="mar:MAE_60240"/>
<sequence>MAVKSHLHALTYWLTHHIRCAYIHFLLSLSEWLPIPVWQIQIANSCCLLVCALVFVATLLPVSSRREFHLY</sequence>
<evidence type="ECO:0000313" key="2">
    <source>
        <dbReference type="EMBL" id="BAG05846.1"/>
    </source>
</evidence>
<keyword evidence="1" id="KW-1133">Transmembrane helix</keyword>
<dbReference type="EMBL" id="AP009552">
    <property type="protein sequence ID" value="BAG05846.1"/>
    <property type="molecule type" value="Genomic_DNA"/>
</dbReference>
<proteinExistence type="predicted"/>
<name>B0JJZ2_MICAN</name>
<feature type="transmembrane region" description="Helical" evidence="1">
    <location>
        <begin position="38"/>
        <end position="62"/>
    </location>
</feature>
<keyword evidence="1" id="KW-0812">Transmembrane</keyword>
<dbReference type="Proteomes" id="UP000001510">
    <property type="component" value="Chromosome"/>
</dbReference>
<gene>
    <name evidence="2" type="ordered locus">MAE_60240</name>
</gene>
<protein>
    <submittedName>
        <fullName evidence="2">Uncharacterized protein</fullName>
    </submittedName>
</protein>
<dbReference type="PaxDb" id="449447-MAE_60240"/>
<keyword evidence="1" id="KW-0472">Membrane</keyword>
<organism evidence="2 3">
    <name type="scientific">Microcystis aeruginosa (strain NIES-843 / IAM M-2473)</name>
    <dbReference type="NCBI Taxonomy" id="449447"/>
    <lineage>
        <taxon>Bacteria</taxon>
        <taxon>Bacillati</taxon>
        <taxon>Cyanobacteriota</taxon>
        <taxon>Cyanophyceae</taxon>
        <taxon>Oscillatoriophycideae</taxon>
        <taxon>Chroococcales</taxon>
        <taxon>Microcystaceae</taxon>
        <taxon>Microcystis</taxon>
    </lineage>
</organism>